<keyword evidence="2" id="KW-0521">NADP</keyword>
<organism evidence="18 19">
    <name type="scientific">Castanea mollissima</name>
    <name type="common">Chinese chestnut</name>
    <dbReference type="NCBI Taxonomy" id="60419"/>
    <lineage>
        <taxon>Eukaryota</taxon>
        <taxon>Viridiplantae</taxon>
        <taxon>Streptophyta</taxon>
        <taxon>Embryophyta</taxon>
        <taxon>Tracheophyta</taxon>
        <taxon>Spermatophyta</taxon>
        <taxon>Magnoliopsida</taxon>
        <taxon>eudicotyledons</taxon>
        <taxon>Gunneridae</taxon>
        <taxon>Pentapetalae</taxon>
        <taxon>rosids</taxon>
        <taxon>fabids</taxon>
        <taxon>Fagales</taxon>
        <taxon>Fagaceae</taxon>
        <taxon>Castanea</taxon>
    </lineage>
</organism>
<keyword evidence="3" id="KW-0560">Oxidoreductase</keyword>
<dbReference type="GO" id="GO:0016616">
    <property type="term" value="F:oxidoreductase activity, acting on the CH-OH group of donors, NAD or NADP as acceptor"/>
    <property type="evidence" value="ECO:0007669"/>
    <property type="project" value="TreeGrafter"/>
</dbReference>
<dbReference type="EC" id="1.2.1.44" evidence="11"/>
<dbReference type="CDD" id="cd08958">
    <property type="entry name" value="FR_SDR_e"/>
    <property type="match status" value="1"/>
</dbReference>
<evidence type="ECO:0000256" key="12">
    <source>
        <dbReference type="ARBA" id="ARBA00075244"/>
    </source>
</evidence>
<evidence type="ECO:0000256" key="2">
    <source>
        <dbReference type="ARBA" id="ARBA00022857"/>
    </source>
</evidence>
<dbReference type="GO" id="GO:0009809">
    <property type="term" value="P:lignin biosynthetic process"/>
    <property type="evidence" value="ECO:0007669"/>
    <property type="project" value="UniProtKB-ARBA"/>
</dbReference>
<reference evidence="18" key="1">
    <citation type="submission" date="2020-03" db="EMBL/GenBank/DDBJ databases">
        <title>Castanea mollissima Vanexum genome sequencing.</title>
        <authorList>
            <person name="Staton M."/>
        </authorList>
    </citation>
    <scope>NUCLEOTIDE SEQUENCE</scope>
    <source>
        <tissue evidence="18">Leaf</tissue>
    </source>
</reference>
<evidence type="ECO:0000256" key="3">
    <source>
        <dbReference type="ARBA" id="ARBA00023002"/>
    </source>
</evidence>
<evidence type="ECO:0000256" key="5">
    <source>
        <dbReference type="ARBA" id="ARBA00023445"/>
    </source>
</evidence>
<protein>
    <recommendedName>
        <fullName evidence="11">cinnamoyl-CoA reductase</fullName>
        <ecNumber evidence="11">1.2.1.44</ecNumber>
    </recommendedName>
    <alternativeName>
        <fullName evidence="12">Caffeoyl-CoA reductase</fullName>
    </alternativeName>
    <alternativeName>
        <fullName evidence="15">Coumaroyl-CoA reductase</fullName>
    </alternativeName>
    <alternativeName>
        <fullName evidence="13">Feruloyl-CoA reductase</fullName>
    </alternativeName>
    <alternativeName>
        <fullName evidence="14">Sinapoyl-CoA reductase</fullName>
    </alternativeName>
</protein>
<comment type="catalytic activity">
    <reaction evidence="9">
        <text>(E)-caffeyl aldehyde + NADP(+) + CoA = (E)-caffeoyl-CoA + NADPH + H(+)</text>
        <dbReference type="Rhea" id="RHEA:74867"/>
        <dbReference type="ChEBI" id="CHEBI:15378"/>
        <dbReference type="ChEBI" id="CHEBI:28323"/>
        <dbReference type="ChEBI" id="CHEBI:57287"/>
        <dbReference type="ChEBI" id="CHEBI:57783"/>
        <dbReference type="ChEBI" id="CHEBI:58349"/>
        <dbReference type="ChEBI" id="CHEBI:87136"/>
    </reaction>
    <physiologicalReaction direction="right-to-left" evidence="9">
        <dbReference type="Rhea" id="RHEA:74869"/>
    </physiologicalReaction>
</comment>
<sequence length="414" mass="45970">MIGPDENGIKKVIEYKFNDDGNKVKIIITTHTHKLANARLSKRAIERRSWPKFGDTLHEDIGARLTMVSTEEILLKHPRDPVKMPVSGQTVCVTGAGGFLASWMVKLLLERGYTVKGTVRNPEDPKNAHLKELEGAKERLILCKADLLDYESLKEAINGCDGVFHTASPVTDDPEQMVEPAVNGTKYVINAAAEAKVRRVVFTSSIGAVYMDPNRGPDVVVDESCWSDLEFCKNTKNWYCYGKAVAEQAAWEVSKEKGVDLVVVNPVLVLGTMLQATVNASIVHILKYLTGSAKTYANSVQAYVHVKDVALAHILVFETPSASGRYLCAESVLHRGDVVEILSKFFPEYPIPLKCSDEKNPRAEPYKFSNQKLKDLGLEFTPVKQCLYDTVKSLQEKGVLPVPRQKEDSIHIQS</sequence>
<evidence type="ECO:0000256" key="14">
    <source>
        <dbReference type="ARBA" id="ARBA00081990"/>
    </source>
</evidence>
<dbReference type="PANTHER" id="PTHR10366">
    <property type="entry name" value="NAD DEPENDENT EPIMERASE/DEHYDRATASE"/>
    <property type="match status" value="1"/>
</dbReference>
<dbReference type="EMBL" id="JRKL02000203">
    <property type="protein sequence ID" value="KAF3973871.1"/>
    <property type="molecule type" value="Genomic_DNA"/>
</dbReference>
<evidence type="ECO:0000256" key="4">
    <source>
        <dbReference type="ARBA" id="ARBA00023157"/>
    </source>
</evidence>
<proteinExistence type="inferred from homology"/>
<name>A0A8J4W5Q8_9ROSI</name>
<comment type="catalytic activity">
    <reaction evidence="10">
        <text>(E)-coniferaldehyde + NADP(+) + CoA = (E)-feruloyl-CoA + NADPH + H(+)</text>
        <dbReference type="Rhea" id="RHEA:64648"/>
        <dbReference type="ChEBI" id="CHEBI:15378"/>
        <dbReference type="ChEBI" id="CHEBI:16547"/>
        <dbReference type="ChEBI" id="CHEBI:57287"/>
        <dbReference type="ChEBI" id="CHEBI:57783"/>
        <dbReference type="ChEBI" id="CHEBI:58349"/>
        <dbReference type="ChEBI" id="CHEBI:87305"/>
        <dbReference type="EC" id="1.2.1.44"/>
    </reaction>
    <physiologicalReaction direction="right-to-left" evidence="10">
        <dbReference type="Rhea" id="RHEA:64650"/>
    </physiologicalReaction>
</comment>
<dbReference type="FunFam" id="3.40.50.720:FF:000199">
    <property type="entry name" value="Cinnamoyl-CoA reductase 1"/>
    <property type="match status" value="1"/>
</dbReference>
<evidence type="ECO:0000313" key="19">
    <source>
        <dbReference type="Proteomes" id="UP000737018"/>
    </source>
</evidence>
<evidence type="ECO:0000256" key="1">
    <source>
        <dbReference type="ARBA" id="ARBA00004928"/>
    </source>
</evidence>
<dbReference type="Gene3D" id="3.40.50.720">
    <property type="entry name" value="NAD(P)-binding Rossmann-like Domain"/>
    <property type="match status" value="1"/>
</dbReference>
<feature type="domain" description="NAD-dependent epimerase/dehydratase" evidence="16">
    <location>
        <begin position="91"/>
        <end position="323"/>
    </location>
</feature>
<accession>A0A8J4W5Q8</accession>
<evidence type="ECO:0000256" key="6">
    <source>
        <dbReference type="ARBA" id="ARBA00050514"/>
    </source>
</evidence>
<dbReference type="Proteomes" id="UP000737018">
    <property type="component" value="Unassembled WGS sequence"/>
</dbReference>
<comment type="catalytic activity">
    <reaction evidence="8">
        <text>(E)-sinapaldehyde + NADP(+) + CoA = (E)-sinapoyl-CoA + NADPH + H(+)</text>
        <dbReference type="Rhea" id="RHEA:64656"/>
        <dbReference type="ChEBI" id="CHEBI:15378"/>
        <dbReference type="ChEBI" id="CHEBI:27949"/>
        <dbReference type="ChEBI" id="CHEBI:57287"/>
        <dbReference type="ChEBI" id="CHEBI:57393"/>
        <dbReference type="ChEBI" id="CHEBI:57783"/>
        <dbReference type="ChEBI" id="CHEBI:58349"/>
        <dbReference type="EC" id="1.2.1.44"/>
    </reaction>
    <physiologicalReaction direction="right-to-left" evidence="8">
        <dbReference type="Rhea" id="RHEA:64658"/>
    </physiologicalReaction>
</comment>
<evidence type="ECO:0000259" key="17">
    <source>
        <dbReference type="Pfam" id="PF12353"/>
    </source>
</evidence>
<evidence type="ECO:0000256" key="11">
    <source>
        <dbReference type="ARBA" id="ARBA00067006"/>
    </source>
</evidence>
<comment type="catalytic activity">
    <reaction evidence="6">
        <text>(E)-cinnamaldehyde + NADP(+) + CoA = (E)-cinnamoyl-CoA + NADPH + H(+)</text>
        <dbReference type="Rhea" id="RHEA:10620"/>
        <dbReference type="ChEBI" id="CHEBI:15378"/>
        <dbReference type="ChEBI" id="CHEBI:16731"/>
        <dbReference type="ChEBI" id="CHEBI:57252"/>
        <dbReference type="ChEBI" id="CHEBI:57287"/>
        <dbReference type="ChEBI" id="CHEBI:57783"/>
        <dbReference type="ChEBI" id="CHEBI:58349"/>
        <dbReference type="EC" id="1.2.1.44"/>
    </reaction>
    <physiologicalReaction direction="right-to-left" evidence="6">
        <dbReference type="Rhea" id="RHEA:10622"/>
    </physiologicalReaction>
</comment>
<comment type="pathway">
    <text evidence="1">Aromatic compound metabolism; phenylpropanoid biosynthesis.</text>
</comment>
<dbReference type="Pfam" id="PF01370">
    <property type="entry name" value="Epimerase"/>
    <property type="match status" value="1"/>
</dbReference>
<dbReference type="GO" id="GO:0016621">
    <property type="term" value="F:cinnamoyl-CoA reductase activity"/>
    <property type="evidence" value="ECO:0007669"/>
    <property type="project" value="UniProtKB-EC"/>
</dbReference>
<dbReference type="InterPro" id="IPR001509">
    <property type="entry name" value="Epimerase_deHydtase"/>
</dbReference>
<evidence type="ECO:0000313" key="18">
    <source>
        <dbReference type="EMBL" id="KAF3973871.1"/>
    </source>
</evidence>
<evidence type="ECO:0000256" key="9">
    <source>
        <dbReference type="ARBA" id="ARBA00051239"/>
    </source>
</evidence>
<evidence type="ECO:0000256" key="15">
    <source>
        <dbReference type="ARBA" id="ARBA00082321"/>
    </source>
</evidence>
<evidence type="ECO:0000259" key="16">
    <source>
        <dbReference type="Pfam" id="PF01370"/>
    </source>
</evidence>
<dbReference type="InterPro" id="IPR024675">
    <property type="entry name" value="eIF3g_N"/>
</dbReference>
<feature type="domain" description="Eukaryotic translation initiation factor 3 subunit G N-terminal" evidence="17">
    <location>
        <begin position="2"/>
        <end position="77"/>
    </location>
</feature>
<evidence type="ECO:0000256" key="7">
    <source>
        <dbReference type="ARBA" id="ARBA00050640"/>
    </source>
</evidence>
<dbReference type="OrthoDB" id="2735536at2759"/>
<dbReference type="InterPro" id="IPR036291">
    <property type="entry name" value="NAD(P)-bd_dom_sf"/>
</dbReference>
<gene>
    <name evidence="18" type="ORF">CMV_002738</name>
</gene>
<evidence type="ECO:0000256" key="10">
    <source>
        <dbReference type="ARBA" id="ARBA00052462"/>
    </source>
</evidence>
<comment type="catalytic activity">
    <reaction evidence="7">
        <text>(E)-4-coumaraldehyde + NADP(+) + CoA = (E)-4-coumaroyl-CoA + NADPH + H(+)</text>
        <dbReference type="Rhea" id="RHEA:64652"/>
        <dbReference type="ChEBI" id="CHEBI:15378"/>
        <dbReference type="ChEBI" id="CHEBI:28353"/>
        <dbReference type="ChEBI" id="CHEBI:57287"/>
        <dbReference type="ChEBI" id="CHEBI:57783"/>
        <dbReference type="ChEBI" id="CHEBI:58349"/>
        <dbReference type="ChEBI" id="CHEBI:85008"/>
        <dbReference type="EC" id="1.2.1.44"/>
    </reaction>
    <physiologicalReaction direction="right-to-left" evidence="7">
        <dbReference type="Rhea" id="RHEA:64654"/>
    </physiologicalReaction>
</comment>
<dbReference type="InterPro" id="IPR050425">
    <property type="entry name" value="NAD(P)_dehydrat-like"/>
</dbReference>
<comment type="similarity">
    <text evidence="5">Belongs to the NAD(P)-dependent epimerase/dehydratase family. Dihydroflavonol-4-reductase subfamily.</text>
</comment>
<dbReference type="Pfam" id="PF12353">
    <property type="entry name" value="eIF3g"/>
    <property type="match status" value="1"/>
</dbReference>
<dbReference type="SUPFAM" id="SSF51735">
    <property type="entry name" value="NAD(P)-binding Rossmann-fold domains"/>
    <property type="match status" value="1"/>
</dbReference>
<keyword evidence="19" id="KW-1185">Reference proteome</keyword>
<evidence type="ECO:0000256" key="8">
    <source>
        <dbReference type="ARBA" id="ARBA00051133"/>
    </source>
</evidence>
<dbReference type="PANTHER" id="PTHR10366:SF404">
    <property type="entry name" value="CINNAMOYL-COA REDUCTASE 1"/>
    <property type="match status" value="1"/>
</dbReference>
<comment type="caution">
    <text evidence="18">The sequence shown here is derived from an EMBL/GenBank/DDBJ whole genome shotgun (WGS) entry which is preliminary data.</text>
</comment>
<keyword evidence="4" id="KW-1015">Disulfide bond</keyword>
<evidence type="ECO:0000256" key="13">
    <source>
        <dbReference type="ARBA" id="ARBA00077069"/>
    </source>
</evidence>
<dbReference type="AlphaFoldDB" id="A0A8J4W5Q8"/>